<organism evidence="1 2">
    <name type="scientific">Serratia rubidaea</name>
    <name type="common">Serratia marinorubra</name>
    <dbReference type="NCBI Taxonomy" id="61652"/>
    <lineage>
        <taxon>Bacteria</taxon>
        <taxon>Pseudomonadati</taxon>
        <taxon>Pseudomonadota</taxon>
        <taxon>Gammaproteobacteria</taxon>
        <taxon>Enterobacterales</taxon>
        <taxon>Yersiniaceae</taxon>
        <taxon>Serratia</taxon>
    </lineage>
</organism>
<gene>
    <name evidence="1" type="ORF">NCTC9419_01737</name>
</gene>
<dbReference type="Proteomes" id="UP000271603">
    <property type="component" value="Chromosome"/>
</dbReference>
<evidence type="ECO:0000313" key="2">
    <source>
        <dbReference type="Proteomes" id="UP000271603"/>
    </source>
</evidence>
<dbReference type="EMBL" id="LR134155">
    <property type="protein sequence ID" value="VEA70243.1"/>
    <property type="molecule type" value="Genomic_DNA"/>
</dbReference>
<accession>A0A447QK28</accession>
<dbReference type="AlphaFoldDB" id="A0A447QK28"/>
<protein>
    <submittedName>
        <fullName evidence="1">Uncharacterized protein</fullName>
    </submittedName>
</protein>
<name>A0A447QK28_SERRU</name>
<proteinExistence type="predicted"/>
<reference evidence="1 2" key="1">
    <citation type="submission" date="2018-12" db="EMBL/GenBank/DDBJ databases">
        <authorList>
            <consortium name="Pathogen Informatics"/>
        </authorList>
    </citation>
    <scope>NUCLEOTIDE SEQUENCE [LARGE SCALE GENOMIC DNA]</scope>
    <source>
        <strain evidence="1 2">NCTC9419</strain>
    </source>
</reference>
<evidence type="ECO:0000313" key="1">
    <source>
        <dbReference type="EMBL" id="VEA70243.1"/>
    </source>
</evidence>
<dbReference type="STRING" id="61652.AXX16_1117"/>
<sequence>MNISNVYRYKLESFLNTRGCLQDLSPFYYKEDEQDLYLLAMKNDRGRLQSLSRWHDVFSIRRLANWLNKLGYSADDVYFINILLSRLGYLFDIDNRERLDKDIFILYYTLQLVSLKGSIMSDKEKHQNYMLRFLCFELGMEHECYSKLKIADNCIFFETENLGLIPVKEIVSTIFQFFDVDEKNEKELLAGIVNFQLSSLDFICEDDDELFRINFNDTNEYLIYPDEFMSAYMKDKKVVFQAISDSFNEYQSSYNLLISNFIIINYAYYILQSRPKCLLALQKYIADDRLFSQIVTTLAYRKVGITHAGIEKLGLGDFVKPGLNERTRLFNLIYAK</sequence>